<organism evidence="3 4">
    <name type="scientific">Fusarium oxysporum f. sp. lycopersici (strain 4287 / CBS 123668 / FGSC 9935 / NRRL 34936)</name>
    <name type="common">Fusarium vascular wilt of tomato</name>
    <dbReference type="NCBI Taxonomy" id="426428"/>
    <lineage>
        <taxon>Eukaryota</taxon>
        <taxon>Fungi</taxon>
        <taxon>Dikarya</taxon>
        <taxon>Ascomycota</taxon>
        <taxon>Pezizomycotina</taxon>
        <taxon>Sordariomycetes</taxon>
        <taxon>Hypocreomycetidae</taxon>
        <taxon>Hypocreales</taxon>
        <taxon>Nectriaceae</taxon>
        <taxon>Fusarium</taxon>
        <taxon>Fusarium oxysporum species complex</taxon>
    </lineage>
</organism>
<comment type="similarity">
    <text evidence="1">Belongs to the short-chain dehydrogenases/reductases (SDR) family.</text>
</comment>
<dbReference type="InterPro" id="IPR002347">
    <property type="entry name" value="SDR_fam"/>
</dbReference>
<dbReference type="GeneID" id="28950548"/>
<dbReference type="PANTHER" id="PTHR24320:SF272">
    <property type="entry name" value="NAD(P)-BINDING ROSSMANN-FOLD SUPERFAMILY PROTEIN"/>
    <property type="match status" value="1"/>
</dbReference>
<dbReference type="Pfam" id="PF00106">
    <property type="entry name" value="adh_short"/>
    <property type="match status" value="1"/>
</dbReference>
<dbReference type="SUPFAM" id="SSF51735">
    <property type="entry name" value="NAD(P)-binding Rossmann-fold domains"/>
    <property type="match status" value="1"/>
</dbReference>
<dbReference type="Proteomes" id="UP000009097">
    <property type="component" value="Unassembled WGS sequence"/>
</dbReference>
<dbReference type="VEuPathDB" id="FungiDB:FOXG_08957"/>
<protein>
    <recommendedName>
        <fullName evidence="5">Oxidoreductase</fullName>
    </recommendedName>
</protein>
<dbReference type="PRINTS" id="PR00081">
    <property type="entry name" value="GDHRDH"/>
</dbReference>
<reference evidence="3" key="2">
    <citation type="journal article" date="2010" name="Nature">
        <title>Comparative genomics reveals mobile pathogenicity chromosomes in Fusarium.</title>
        <authorList>
            <person name="Ma L.J."/>
            <person name="van der Does H.C."/>
            <person name="Borkovich K.A."/>
            <person name="Coleman J.J."/>
            <person name="Daboussi M.J."/>
            <person name="Di Pietro A."/>
            <person name="Dufresne M."/>
            <person name="Freitag M."/>
            <person name="Grabherr M."/>
            <person name="Henrissat B."/>
            <person name="Houterman P.M."/>
            <person name="Kang S."/>
            <person name="Shim W.B."/>
            <person name="Woloshuk C."/>
            <person name="Xie X."/>
            <person name="Xu J.R."/>
            <person name="Antoniw J."/>
            <person name="Baker S.E."/>
            <person name="Bluhm B.H."/>
            <person name="Breakspear A."/>
            <person name="Brown D.W."/>
            <person name="Butchko R.A."/>
            <person name="Chapman S."/>
            <person name="Coulson R."/>
            <person name="Coutinho P.M."/>
            <person name="Danchin E.G."/>
            <person name="Diener A."/>
            <person name="Gale L.R."/>
            <person name="Gardiner D.M."/>
            <person name="Goff S."/>
            <person name="Hammond-Kosack K.E."/>
            <person name="Hilburn K."/>
            <person name="Hua-Van A."/>
            <person name="Jonkers W."/>
            <person name="Kazan K."/>
            <person name="Kodira C.D."/>
            <person name="Koehrsen M."/>
            <person name="Kumar L."/>
            <person name="Lee Y.H."/>
            <person name="Li L."/>
            <person name="Manners J.M."/>
            <person name="Miranda-Saavedra D."/>
            <person name="Mukherjee M."/>
            <person name="Park G."/>
            <person name="Park J."/>
            <person name="Park S.Y."/>
            <person name="Proctor R.H."/>
            <person name="Regev A."/>
            <person name="Ruiz-Roldan M.C."/>
            <person name="Sain D."/>
            <person name="Sakthikumar S."/>
            <person name="Sykes S."/>
            <person name="Schwartz D.C."/>
            <person name="Turgeon B.G."/>
            <person name="Wapinski I."/>
            <person name="Yoder O."/>
            <person name="Young S."/>
            <person name="Zeng Q."/>
            <person name="Zhou S."/>
            <person name="Galagan J."/>
            <person name="Cuomo C.A."/>
            <person name="Kistler H.C."/>
            <person name="Rep M."/>
        </authorList>
    </citation>
    <scope>NUCLEOTIDE SEQUENCE [LARGE SCALE GENOMIC DNA]</scope>
    <source>
        <strain evidence="3">4287</strain>
    </source>
</reference>
<keyword evidence="2" id="KW-0560">Oxidoreductase</keyword>
<evidence type="ECO:0008006" key="5">
    <source>
        <dbReference type="Google" id="ProtNLM"/>
    </source>
</evidence>
<accession>A0A0J9V9T3</accession>
<evidence type="ECO:0000256" key="1">
    <source>
        <dbReference type="ARBA" id="ARBA00006484"/>
    </source>
</evidence>
<evidence type="ECO:0000313" key="3">
    <source>
        <dbReference type="EMBL" id="KNB07908.1"/>
    </source>
</evidence>
<proteinExistence type="inferred from homology"/>
<name>A0A0J9V9T3_FUSO4</name>
<evidence type="ECO:0000313" key="4">
    <source>
        <dbReference type="Proteomes" id="UP000009097"/>
    </source>
</evidence>
<dbReference type="OrthoDB" id="191139at2759"/>
<dbReference type="Gene3D" id="3.40.50.720">
    <property type="entry name" value="NAD(P)-binding Rossmann-like Domain"/>
    <property type="match status" value="1"/>
</dbReference>
<dbReference type="RefSeq" id="XP_018245953.1">
    <property type="nucleotide sequence ID" value="XM_018387983.1"/>
</dbReference>
<dbReference type="GO" id="GO:0016491">
    <property type="term" value="F:oxidoreductase activity"/>
    <property type="evidence" value="ECO:0007669"/>
    <property type="project" value="UniProtKB-KW"/>
</dbReference>
<evidence type="ECO:0000256" key="2">
    <source>
        <dbReference type="ARBA" id="ARBA00023002"/>
    </source>
</evidence>
<sequence>MTDFYKSVHENPKGPGDARPRAVQIIQDEKLEGKLSSQVVFITGCSSGIGVETAKALYLTGAQLYLTARNLAKAKKALGHLIGDPRVHLLELDLESLDSVRACAATFLSRSSSLNVLICSAGVMTPPEGRTQDGFEIQFGTNHLAHFLLFSLLRPALLAGTTSERASRVVIVASVAHRFGAVHFDNINFEGCYDAMAAYAQSKTANIWMANEIERRYGEQGIHAWSLQPGSVLTDLTRHFSDDQKDGIMSDPYLKSINKFPDQGAATSVWAATAAALEGEGGRYLEDCQIIGPWNPSLPLWGPGYGTHAYDVEQAQMLWEKSRQWLGL</sequence>
<dbReference type="KEGG" id="fox:FOXG_08957"/>
<dbReference type="PANTHER" id="PTHR24320">
    <property type="entry name" value="RETINOL DEHYDROGENASE"/>
    <property type="match status" value="1"/>
</dbReference>
<dbReference type="AlphaFoldDB" id="A0A0J9V9T3"/>
<gene>
    <name evidence="3" type="ORF">FOXG_08957</name>
</gene>
<dbReference type="EMBL" id="DS231706">
    <property type="protein sequence ID" value="KNB07908.1"/>
    <property type="molecule type" value="Genomic_DNA"/>
</dbReference>
<dbReference type="InterPro" id="IPR036291">
    <property type="entry name" value="NAD(P)-bd_dom_sf"/>
</dbReference>
<reference evidence="3" key="1">
    <citation type="submission" date="2007-04" db="EMBL/GenBank/DDBJ databases">
        <authorList>
            <consortium name="The Broad Institute Genome Sequencing Platform"/>
            <person name="Birren B."/>
            <person name="Lander E."/>
            <person name="Galagan J."/>
            <person name="Nusbaum C."/>
            <person name="Devon K."/>
            <person name="Ma L.-J."/>
            <person name="Jaffe D."/>
            <person name="Butler J."/>
            <person name="Alvarez P."/>
            <person name="Gnerre S."/>
            <person name="Grabherr M."/>
            <person name="Kleber M."/>
            <person name="Mauceli E."/>
            <person name="Brockman W."/>
            <person name="MacCallum I.A."/>
            <person name="Young S."/>
            <person name="LaButti K."/>
            <person name="DeCaprio D."/>
            <person name="Crawford M."/>
            <person name="Koehrsen M."/>
            <person name="Engels R."/>
            <person name="Montgomery P."/>
            <person name="Pearson M."/>
            <person name="Howarth C."/>
            <person name="Larson L."/>
            <person name="White J."/>
            <person name="O'Leary S."/>
            <person name="Kodira C."/>
            <person name="Zeng Q."/>
            <person name="Yandava C."/>
            <person name="Alvarado L."/>
            <person name="Kistler C."/>
            <person name="Shim W.-B."/>
            <person name="Kang S."/>
            <person name="Woloshuk C."/>
        </authorList>
    </citation>
    <scope>NUCLEOTIDE SEQUENCE</scope>
    <source>
        <strain evidence="3">4287</strain>
    </source>
</reference>